<dbReference type="SMART" id="SM00249">
    <property type="entry name" value="PHD"/>
    <property type="match status" value="1"/>
</dbReference>
<dbReference type="PROSITE" id="PS01359">
    <property type="entry name" value="ZF_PHD_1"/>
    <property type="match status" value="1"/>
</dbReference>
<dbReference type="PROSITE" id="PS50966">
    <property type="entry name" value="ZF_SWIM"/>
    <property type="match status" value="1"/>
</dbReference>
<accession>A0AAN8J797</accession>
<dbReference type="InterPro" id="IPR019786">
    <property type="entry name" value="Zinc_finger_PHD-type_CS"/>
</dbReference>
<dbReference type="AlphaFoldDB" id="A0AAN8J797"/>
<feature type="domain" description="SWIM-type" evidence="6">
    <location>
        <begin position="180"/>
        <end position="217"/>
    </location>
</feature>
<evidence type="ECO:0000256" key="2">
    <source>
        <dbReference type="ARBA" id="ARBA00022771"/>
    </source>
</evidence>
<dbReference type="InterPro" id="IPR019787">
    <property type="entry name" value="Znf_PHD-finger"/>
</dbReference>
<keyword evidence="3" id="KW-0862">Zinc</keyword>
<keyword evidence="8" id="KW-1185">Reference proteome</keyword>
<dbReference type="Proteomes" id="UP001347796">
    <property type="component" value="Unassembled WGS sequence"/>
</dbReference>
<dbReference type="InterPro" id="IPR011011">
    <property type="entry name" value="Znf_FYVE_PHD"/>
</dbReference>
<dbReference type="EMBL" id="JAZGQO010000013">
    <property type="protein sequence ID" value="KAK6171766.1"/>
    <property type="molecule type" value="Genomic_DNA"/>
</dbReference>
<proteinExistence type="predicted"/>
<organism evidence="7 8">
    <name type="scientific">Patella caerulea</name>
    <name type="common">Rayed Mediterranean limpet</name>
    <dbReference type="NCBI Taxonomy" id="87958"/>
    <lineage>
        <taxon>Eukaryota</taxon>
        <taxon>Metazoa</taxon>
        <taxon>Spiralia</taxon>
        <taxon>Lophotrochozoa</taxon>
        <taxon>Mollusca</taxon>
        <taxon>Gastropoda</taxon>
        <taxon>Patellogastropoda</taxon>
        <taxon>Patelloidea</taxon>
        <taxon>Patellidae</taxon>
        <taxon>Patella</taxon>
    </lineage>
</organism>
<sequence>MDLDLDKKNTSFSLDEFFMWKVDALRDYLSKRGLSREGTKQELSALCFSAQTLNLPIVHSNQELSKQNLCDYESILLLDDGDYKIPDPLKLHNDWLDEKSSLSIWPPLFLSDIVNFIITDNPSTVKKYLNEYKVGKAYEYFSSSWLGEIFYHTISVDSPYCLLRCCCTPSQRIKDESHKVWVCLKKESGAVKAAYCTCTAGLGQTCNHVAGLLFKVEHANKFGYTSCTSQKCTWNVPKKSSVLEPKLISEMTIKKSRHGTTGNKRPLVTPLKKSFQPVEVHNELDTLSEALFDVLPTACLFKGLPSLREQAITVHPIVNPTVHPTVPIFDVNCYTQQYLTDKFKENCNTDFYSFFSTFFKPTSEIIFHINEATLGQSTNSSWYSLREGRITASNFYAVHTRVQTLKKKHDNSGDEDIRPLLKKIMGYTKLNPNLKPLKYGREMEPHAKLEYKSMYSDSHKNASYAECGLFLDICRPYLSASPDLLVECDCCGKGLLEVKCPLITKCDSCSKFCTCILPVYLYKGSNSILTLKKLSSYYGQVQGQMFVTKRPWCDFFVYTCNGFFYERILYDEEFVSNMVCSLDYFFHKFVIPELFTRPLQSEISESANFMEVDQPISVSNVVHFCPICQYIVKDETDIKSFRDRSILCDACENWFHFKCVQMTKAQLMELSDKKWLCKKCTSEV</sequence>
<feature type="domain" description="PHD-type" evidence="5">
    <location>
        <begin position="622"/>
        <end position="683"/>
    </location>
</feature>
<dbReference type="InterPro" id="IPR013083">
    <property type="entry name" value="Znf_RING/FYVE/PHD"/>
</dbReference>
<dbReference type="CDD" id="cd22343">
    <property type="entry name" value="PDDEXK_lambda_exonuclease-like"/>
    <property type="match status" value="1"/>
</dbReference>
<dbReference type="InterPro" id="IPR001965">
    <property type="entry name" value="Znf_PHD"/>
</dbReference>
<evidence type="ECO:0000256" key="3">
    <source>
        <dbReference type="ARBA" id="ARBA00022833"/>
    </source>
</evidence>
<dbReference type="GO" id="GO:0006281">
    <property type="term" value="P:DNA repair"/>
    <property type="evidence" value="ECO:0007669"/>
    <property type="project" value="UniProtKB-ARBA"/>
</dbReference>
<keyword evidence="2 4" id="KW-0863">Zinc-finger</keyword>
<name>A0AAN8J797_PATCE</name>
<dbReference type="InterPro" id="IPR011335">
    <property type="entry name" value="Restrct_endonuc-II-like"/>
</dbReference>
<dbReference type="Gene3D" id="3.30.40.10">
    <property type="entry name" value="Zinc/RING finger domain, C3HC4 (zinc finger)"/>
    <property type="match status" value="1"/>
</dbReference>
<dbReference type="InterPro" id="IPR011604">
    <property type="entry name" value="PDDEXK-like_dom_sf"/>
</dbReference>
<dbReference type="Gene3D" id="3.90.320.10">
    <property type="match status" value="1"/>
</dbReference>
<dbReference type="Pfam" id="PF00628">
    <property type="entry name" value="PHD"/>
    <property type="match status" value="1"/>
</dbReference>
<reference evidence="7 8" key="1">
    <citation type="submission" date="2024-01" db="EMBL/GenBank/DDBJ databases">
        <title>The genome of the rayed Mediterranean limpet Patella caerulea (Linnaeus, 1758).</title>
        <authorList>
            <person name="Anh-Thu Weber A."/>
            <person name="Halstead-Nussloch G."/>
        </authorList>
    </citation>
    <scope>NUCLEOTIDE SEQUENCE [LARGE SCALE GENOMIC DNA]</scope>
    <source>
        <strain evidence="7">AATW-2023a</strain>
        <tissue evidence="7">Whole specimen</tissue>
    </source>
</reference>
<comment type="caution">
    <text evidence="7">The sequence shown here is derived from an EMBL/GenBank/DDBJ whole genome shotgun (WGS) entry which is preliminary data.</text>
</comment>
<dbReference type="InterPro" id="IPR007527">
    <property type="entry name" value="Znf_SWIM"/>
</dbReference>
<dbReference type="SUPFAM" id="SSF57903">
    <property type="entry name" value="FYVE/PHD zinc finger"/>
    <property type="match status" value="1"/>
</dbReference>
<dbReference type="Pfam" id="PF09588">
    <property type="entry name" value="YqaJ"/>
    <property type="match status" value="1"/>
</dbReference>
<protein>
    <submittedName>
        <fullName evidence="7">Uncharacterized protein</fullName>
    </submittedName>
</protein>
<dbReference type="PANTHER" id="PTHR47526:SF3">
    <property type="entry name" value="PHD-TYPE DOMAIN-CONTAINING PROTEIN"/>
    <property type="match status" value="1"/>
</dbReference>
<keyword evidence="1" id="KW-0479">Metal-binding</keyword>
<dbReference type="GO" id="GO:0008270">
    <property type="term" value="F:zinc ion binding"/>
    <property type="evidence" value="ECO:0007669"/>
    <property type="project" value="UniProtKB-KW"/>
</dbReference>
<evidence type="ECO:0000259" key="6">
    <source>
        <dbReference type="PROSITE" id="PS50966"/>
    </source>
</evidence>
<gene>
    <name evidence="7" type="ORF">SNE40_018199</name>
</gene>
<dbReference type="InterPro" id="IPR019080">
    <property type="entry name" value="YqaJ_viral_recombinase"/>
</dbReference>
<evidence type="ECO:0000256" key="1">
    <source>
        <dbReference type="ARBA" id="ARBA00022723"/>
    </source>
</evidence>
<evidence type="ECO:0000313" key="7">
    <source>
        <dbReference type="EMBL" id="KAK6171766.1"/>
    </source>
</evidence>
<evidence type="ECO:0000259" key="5">
    <source>
        <dbReference type="PROSITE" id="PS50016"/>
    </source>
</evidence>
<evidence type="ECO:0000313" key="8">
    <source>
        <dbReference type="Proteomes" id="UP001347796"/>
    </source>
</evidence>
<dbReference type="SUPFAM" id="SSF52980">
    <property type="entry name" value="Restriction endonuclease-like"/>
    <property type="match status" value="1"/>
</dbReference>
<dbReference type="PROSITE" id="PS50016">
    <property type="entry name" value="ZF_PHD_2"/>
    <property type="match status" value="1"/>
</dbReference>
<dbReference type="PANTHER" id="PTHR47526">
    <property type="entry name" value="ATP-DEPENDENT DNA HELICASE"/>
    <property type="match status" value="1"/>
</dbReference>
<evidence type="ECO:0000256" key="4">
    <source>
        <dbReference type="PROSITE-ProRule" id="PRU00325"/>
    </source>
</evidence>